<accession>A0ABP0C3N8</accession>
<feature type="region of interest" description="Disordered" evidence="3">
    <location>
        <begin position="309"/>
        <end position="446"/>
    </location>
</feature>
<dbReference type="InterPro" id="IPR016181">
    <property type="entry name" value="Acyl_CoA_acyltransferase"/>
</dbReference>
<evidence type="ECO:0000256" key="2">
    <source>
        <dbReference type="ARBA" id="ARBA00023315"/>
    </source>
</evidence>
<dbReference type="Proteomes" id="UP001642482">
    <property type="component" value="Unassembled WGS sequence"/>
</dbReference>
<feature type="compositionally biased region" description="Pro residues" evidence="3">
    <location>
        <begin position="19"/>
        <end position="53"/>
    </location>
</feature>
<feature type="compositionally biased region" description="Low complexity" evidence="3">
    <location>
        <begin position="421"/>
        <end position="430"/>
    </location>
</feature>
<dbReference type="InterPro" id="IPR051556">
    <property type="entry name" value="N-term/lysine_N-AcTrnsfr"/>
</dbReference>
<evidence type="ECO:0000256" key="3">
    <source>
        <dbReference type="SAM" id="MobiDB-lite"/>
    </source>
</evidence>
<evidence type="ECO:0000259" key="4">
    <source>
        <dbReference type="PROSITE" id="PS51186"/>
    </source>
</evidence>
<proteinExistence type="predicted"/>
<dbReference type="PANTHER" id="PTHR42919">
    <property type="entry name" value="N-ALPHA-ACETYLTRANSFERASE"/>
    <property type="match status" value="1"/>
</dbReference>
<dbReference type="EMBL" id="CAWUHD010000067">
    <property type="protein sequence ID" value="CAK7226603.1"/>
    <property type="molecule type" value="Genomic_DNA"/>
</dbReference>
<dbReference type="Pfam" id="PF00583">
    <property type="entry name" value="Acetyltransf_1"/>
    <property type="match status" value="1"/>
</dbReference>
<keyword evidence="6" id="KW-1185">Reference proteome</keyword>
<dbReference type="PANTHER" id="PTHR42919:SF8">
    <property type="entry name" value="N-ALPHA-ACETYLTRANSFERASE 50"/>
    <property type="match status" value="1"/>
</dbReference>
<feature type="compositionally biased region" description="Pro residues" evidence="3">
    <location>
        <begin position="320"/>
        <end position="334"/>
    </location>
</feature>
<evidence type="ECO:0000313" key="6">
    <source>
        <dbReference type="Proteomes" id="UP001642482"/>
    </source>
</evidence>
<evidence type="ECO:0000256" key="1">
    <source>
        <dbReference type="ARBA" id="ARBA00022679"/>
    </source>
</evidence>
<feature type="compositionally biased region" description="Low complexity" evidence="3">
    <location>
        <begin position="363"/>
        <end position="383"/>
    </location>
</feature>
<dbReference type="Gene3D" id="3.40.630.30">
    <property type="match status" value="1"/>
</dbReference>
<sequence>MPNQRSILSFFSSSSPSSPELPKPQPQLQPKPARQAPPPPPPPSIARFVPPPSARNDGPAYTVPPGMTAQRFGGSPAPNLDLPPIAPAYGQSILQAAGATVDADGNIFFAAGPSSGQSKIVLPRDVHVPDLVSVNSILLPVRYPDSFYKVVADNTRVASLFNRVILGDDGKVVGGVVCRLEPSPFALGDGLAVYIQSLALLSPYRGRGLMAAVLESIVATVRALNSAASAPASPLVATGPIFSLYAHVWTEHDDALQWYKARQFLRQGDAPINDYYFALRPNTAWIVRLDVVADKVTATGGVMSQLAALQTSQKTKEAALPPPPPSSTSAPPPLSRTTTSQSQSYQNSRPETEWNDMPAEMLAPSGGPSANGSASVSVASSRNPSRKVSRINLADGQAAEGDEDSGPPTSALLSPPLPNGSQASSRSSSSTGRKKRERAYPAAMFQ</sequence>
<name>A0ABP0C3N8_9PEZI</name>
<dbReference type="SUPFAM" id="SSF55729">
    <property type="entry name" value="Acyl-CoA N-acyltransferases (Nat)"/>
    <property type="match status" value="1"/>
</dbReference>
<feature type="domain" description="N-acetyltransferase" evidence="4">
    <location>
        <begin position="121"/>
        <end position="290"/>
    </location>
</feature>
<feature type="compositionally biased region" description="Low complexity" evidence="3">
    <location>
        <begin position="1"/>
        <end position="18"/>
    </location>
</feature>
<dbReference type="InterPro" id="IPR000182">
    <property type="entry name" value="GNAT_dom"/>
</dbReference>
<reference evidence="5 6" key="1">
    <citation type="submission" date="2024-01" db="EMBL/GenBank/DDBJ databases">
        <authorList>
            <person name="Allen C."/>
            <person name="Tagirdzhanova G."/>
        </authorList>
    </citation>
    <scope>NUCLEOTIDE SEQUENCE [LARGE SCALE GENOMIC DNA]</scope>
</reference>
<keyword evidence="2" id="KW-0012">Acyltransferase</keyword>
<feature type="region of interest" description="Disordered" evidence="3">
    <location>
        <begin position="1"/>
        <end position="79"/>
    </location>
</feature>
<dbReference type="PROSITE" id="PS51186">
    <property type="entry name" value="GNAT"/>
    <property type="match status" value="1"/>
</dbReference>
<dbReference type="CDD" id="cd04301">
    <property type="entry name" value="NAT_SF"/>
    <property type="match status" value="1"/>
</dbReference>
<evidence type="ECO:0000313" key="5">
    <source>
        <dbReference type="EMBL" id="CAK7226603.1"/>
    </source>
</evidence>
<gene>
    <name evidence="5" type="ORF">SEUCBS140593_006292</name>
</gene>
<feature type="compositionally biased region" description="Low complexity" evidence="3">
    <location>
        <begin position="335"/>
        <end position="348"/>
    </location>
</feature>
<comment type="caution">
    <text evidence="5">The sequence shown here is derived from an EMBL/GenBank/DDBJ whole genome shotgun (WGS) entry which is preliminary data.</text>
</comment>
<organism evidence="5 6">
    <name type="scientific">Sporothrix eucalyptigena</name>
    <dbReference type="NCBI Taxonomy" id="1812306"/>
    <lineage>
        <taxon>Eukaryota</taxon>
        <taxon>Fungi</taxon>
        <taxon>Dikarya</taxon>
        <taxon>Ascomycota</taxon>
        <taxon>Pezizomycotina</taxon>
        <taxon>Sordariomycetes</taxon>
        <taxon>Sordariomycetidae</taxon>
        <taxon>Ophiostomatales</taxon>
        <taxon>Ophiostomataceae</taxon>
        <taxon>Sporothrix</taxon>
    </lineage>
</organism>
<protein>
    <recommendedName>
        <fullName evidence="4">N-acetyltransferase domain-containing protein</fullName>
    </recommendedName>
</protein>
<keyword evidence="1" id="KW-0808">Transferase</keyword>